<evidence type="ECO:0000313" key="1">
    <source>
        <dbReference type="EMBL" id="TGE22412.1"/>
    </source>
</evidence>
<gene>
    <name evidence="1" type="ORF">E5K00_19420</name>
</gene>
<dbReference type="Proteomes" id="UP000297549">
    <property type="component" value="Unassembled WGS sequence"/>
</dbReference>
<dbReference type="RefSeq" id="WP_135464927.1">
    <property type="nucleotide sequence ID" value="NZ_SRLC01000002.1"/>
</dbReference>
<evidence type="ECO:0000313" key="2">
    <source>
        <dbReference type="Proteomes" id="UP000297549"/>
    </source>
</evidence>
<dbReference type="AlphaFoldDB" id="A0A4Z0Q0X7"/>
<dbReference type="EMBL" id="SRLC01000002">
    <property type="protein sequence ID" value="TGE22412.1"/>
    <property type="molecule type" value="Genomic_DNA"/>
</dbReference>
<keyword evidence="2" id="KW-1185">Reference proteome</keyword>
<organism evidence="1 2">
    <name type="scientific">Hymenobacter aquaticus</name>
    <dbReference type="NCBI Taxonomy" id="1867101"/>
    <lineage>
        <taxon>Bacteria</taxon>
        <taxon>Pseudomonadati</taxon>
        <taxon>Bacteroidota</taxon>
        <taxon>Cytophagia</taxon>
        <taxon>Cytophagales</taxon>
        <taxon>Hymenobacteraceae</taxon>
        <taxon>Hymenobacter</taxon>
    </lineage>
</organism>
<name>A0A4Z0Q0X7_9BACT</name>
<protein>
    <recommendedName>
        <fullName evidence="3">PorT family protein</fullName>
    </recommendedName>
</protein>
<dbReference type="OrthoDB" id="1340981at2"/>
<reference evidence="1 2" key="1">
    <citation type="submission" date="2019-04" db="EMBL/GenBank/DDBJ databases">
        <authorList>
            <person name="Feng G."/>
            <person name="Zhang J."/>
            <person name="Zhu H."/>
        </authorList>
    </citation>
    <scope>NUCLEOTIDE SEQUENCE [LARGE SCALE GENOMIC DNA]</scope>
    <source>
        <strain evidence="1 2">JCM 31653</strain>
    </source>
</reference>
<accession>A0A4Z0Q0X7</accession>
<sequence>MKKFTLSCLAALVAHLSYGQQTEVSAHLTSGAASFRGAAAASEAMLVLPTAAGVRPYTNDAYGRRPAFSYGIAGQVQRVTAAGRLLGVQAGYEFLRSRVQLTSVLDRSGTVVLADGHTTLTNSGLNVHPFFGQRFDLGGVALDVTAGPEVGLVLRSHEKGEAVSGKGVRYGVDQDLSHPSVDARARLNLTAYYRNTGLSLGYSRGFTNYQGASEGDANGRYAQVFRAGLSFRLGL</sequence>
<comment type="caution">
    <text evidence="1">The sequence shown here is derived from an EMBL/GenBank/DDBJ whole genome shotgun (WGS) entry which is preliminary data.</text>
</comment>
<evidence type="ECO:0008006" key="3">
    <source>
        <dbReference type="Google" id="ProtNLM"/>
    </source>
</evidence>
<proteinExistence type="predicted"/>